<dbReference type="Pfam" id="PF12796">
    <property type="entry name" value="Ank_2"/>
    <property type="match status" value="1"/>
</dbReference>
<proteinExistence type="predicted"/>
<dbReference type="EMBL" id="FWXJ01000003">
    <property type="protein sequence ID" value="SMC37299.1"/>
    <property type="molecule type" value="Genomic_DNA"/>
</dbReference>
<feature type="repeat" description="ANK" evidence="3">
    <location>
        <begin position="120"/>
        <end position="152"/>
    </location>
</feature>
<dbReference type="PANTHER" id="PTHR24171:SF8">
    <property type="entry name" value="BRCA1-ASSOCIATED RING DOMAIN PROTEIN 1"/>
    <property type="match status" value="1"/>
</dbReference>
<dbReference type="InterPro" id="IPR036770">
    <property type="entry name" value="Ankyrin_rpt-contain_sf"/>
</dbReference>
<keyword evidence="4" id="KW-0472">Membrane</keyword>
<keyword evidence="4" id="KW-1133">Transmembrane helix</keyword>
<dbReference type="PROSITE" id="PS50297">
    <property type="entry name" value="ANK_REP_REGION"/>
    <property type="match status" value="1"/>
</dbReference>
<protein>
    <submittedName>
        <fullName evidence="5">Ankyrin repeat-containing protein</fullName>
    </submittedName>
</protein>
<keyword evidence="6" id="KW-1185">Reference proteome</keyword>
<keyword evidence="2 3" id="KW-0040">ANK repeat</keyword>
<gene>
    <name evidence="5" type="ORF">SAMN06296008_103184</name>
</gene>
<evidence type="ECO:0000313" key="6">
    <source>
        <dbReference type="Proteomes" id="UP000192708"/>
    </source>
</evidence>
<dbReference type="PANTHER" id="PTHR24171">
    <property type="entry name" value="ANKYRIN REPEAT DOMAIN-CONTAINING PROTEIN 39-RELATED"/>
    <property type="match status" value="1"/>
</dbReference>
<feature type="transmembrane region" description="Helical" evidence="4">
    <location>
        <begin position="25"/>
        <end position="42"/>
    </location>
</feature>
<evidence type="ECO:0000256" key="2">
    <source>
        <dbReference type="ARBA" id="ARBA00023043"/>
    </source>
</evidence>
<keyword evidence="4" id="KW-0812">Transmembrane</keyword>
<dbReference type="AlphaFoldDB" id="A0A1W1YMC3"/>
<keyword evidence="1" id="KW-0677">Repeat</keyword>
<dbReference type="GO" id="GO:0085020">
    <property type="term" value="P:protein K6-linked ubiquitination"/>
    <property type="evidence" value="ECO:0007669"/>
    <property type="project" value="TreeGrafter"/>
</dbReference>
<dbReference type="Gene3D" id="1.25.40.20">
    <property type="entry name" value="Ankyrin repeat-containing domain"/>
    <property type="match status" value="1"/>
</dbReference>
<dbReference type="SUPFAM" id="SSF48403">
    <property type="entry name" value="Ankyrin repeat"/>
    <property type="match status" value="1"/>
</dbReference>
<dbReference type="SMART" id="SM00248">
    <property type="entry name" value="ANK"/>
    <property type="match status" value="2"/>
</dbReference>
<accession>A0A1W1YMC3</accession>
<reference evidence="5 6" key="1">
    <citation type="submission" date="2017-04" db="EMBL/GenBank/DDBJ databases">
        <authorList>
            <person name="Afonso C.L."/>
            <person name="Miller P.J."/>
            <person name="Scott M.A."/>
            <person name="Spackman E."/>
            <person name="Goraichik I."/>
            <person name="Dimitrov K.M."/>
            <person name="Suarez D.L."/>
            <person name="Swayne D.E."/>
        </authorList>
    </citation>
    <scope>NUCLEOTIDE SEQUENCE [LARGE SCALE GENOMIC DNA]</scope>
    <source>
        <strain evidence="5 6">VK13</strain>
    </source>
</reference>
<dbReference type="STRING" id="1938817.SAMN06296008_103184"/>
<dbReference type="PROSITE" id="PS50088">
    <property type="entry name" value="ANK_REPEAT"/>
    <property type="match status" value="1"/>
</dbReference>
<dbReference type="InterPro" id="IPR002110">
    <property type="entry name" value="Ankyrin_rpt"/>
</dbReference>
<evidence type="ECO:0000256" key="1">
    <source>
        <dbReference type="ARBA" id="ARBA00022737"/>
    </source>
</evidence>
<evidence type="ECO:0000256" key="4">
    <source>
        <dbReference type="SAM" id="Phobius"/>
    </source>
</evidence>
<organism evidence="5 6">
    <name type="scientific">Polynucleobacter kasalickyi</name>
    <dbReference type="NCBI Taxonomy" id="1938817"/>
    <lineage>
        <taxon>Bacteria</taxon>
        <taxon>Pseudomonadati</taxon>
        <taxon>Pseudomonadota</taxon>
        <taxon>Betaproteobacteria</taxon>
        <taxon>Burkholderiales</taxon>
        <taxon>Burkholderiaceae</taxon>
        <taxon>Polynucleobacter</taxon>
    </lineage>
</organism>
<dbReference type="Proteomes" id="UP000192708">
    <property type="component" value="Unassembled WGS sequence"/>
</dbReference>
<feature type="transmembrane region" description="Helical" evidence="4">
    <location>
        <begin position="54"/>
        <end position="74"/>
    </location>
</feature>
<sequence length="175" mass="20128">MPAWHFQHGDSTLTNNVNKKRKFNFGFYLSTLLGFLIIFLAIQSETLLFELKLWIYLLGLILIVANPFYQYLLWMGQKKEERLEFSDKLPPLMQSAWTGDLEKLQASLQSKVHIDSRDDHGATALMYASAANQAKMVEQLLKNGANKNLKTHKGNNAMFFAIQEKNNEIIYLLSN</sequence>
<evidence type="ECO:0000256" key="3">
    <source>
        <dbReference type="PROSITE-ProRule" id="PRU00023"/>
    </source>
</evidence>
<evidence type="ECO:0000313" key="5">
    <source>
        <dbReference type="EMBL" id="SMC37299.1"/>
    </source>
</evidence>
<name>A0A1W1YMC3_9BURK</name>
<dbReference type="GO" id="GO:0004842">
    <property type="term" value="F:ubiquitin-protein transferase activity"/>
    <property type="evidence" value="ECO:0007669"/>
    <property type="project" value="TreeGrafter"/>
</dbReference>